<accession>A0A645FCA7</accession>
<comment type="caution">
    <text evidence="1">The sequence shown here is derived from an EMBL/GenBank/DDBJ whole genome shotgun (WGS) entry which is preliminary data.</text>
</comment>
<name>A0A645FCA7_9ZZZZ</name>
<dbReference type="EMBL" id="VSSQ01058280">
    <property type="protein sequence ID" value="MPN12005.1"/>
    <property type="molecule type" value="Genomic_DNA"/>
</dbReference>
<gene>
    <name evidence="1" type="ORF">SDC9_159315</name>
</gene>
<dbReference type="AlphaFoldDB" id="A0A645FCA7"/>
<sequence length="29" mass="3161">MHEKDTDYSAAGYHACIIDGSGQTADFEK</sequence>
<reference evidence="1" key="1">
    <citation type="submission" date="2019-08" db="EMBL/GenBank/DDBJ databases">
        <authorList>
            <person name="Kucharzyk K."/>
            <person name="Murdoch R.W."/>
            <person name="Higgins S."/>
            <person name="Loffler F."/>
        </authorList>
    </citation>
    <scope>NUCLEOTIDE SEQUENCE</scope>
</reference>
<organism evidence="1">
    <name type="scientific">bioreactor metagenome</name>
    <dbReference type="NCBI Taxonomy" id="1076179"/>
    <lineage>
        <taxon>unclassified sequences</taxon>
        <taxon>metagenomes</taxon>
        <taxon>ecological metagenomes</taxon>
    </lineage>
</organism>
<protein>
    <submittedName>
        <fullName evidence="1">Uncharacterized protein</fullName>
    </submittedName>
</protein>
<evidence type="ECO:0000313" key="1">
    <source>
        <dbReference type="EMBL" id="MPN12005.1"/>
    </source>
</evidence>
<proteinExistence type="predicted"/>